<dbReference type="SUPFAM" id="SSF51905">
    <property type="entry name" value="FAD/NAD(P)-binding domain"/>
    <property type="match status" value="1"/>
</dbReference>
<dbReference type="VEuPathDB" id="FungiDB:MFRU_004g04300"/>
<dbReference type="Proteomes" id="UP000322873">
    <property type="component" value="Unassembled WGS sequence"/>
</dbReference>
<reference evidence="1 2" key="1">
    <citation type="submission" date="2019-06" db="EMBL/GenBank/DDBJ databases">
        <title>Genome Sequence of the Brown Rot Fungal Pathogen Monilinia fructicola.</title>
        <authorList>
            <person name="De Miccolis Angelini R.M."/>
            <person name="Landi L."/>
            <person name="Abate D."/>
            <person name="Pollastro S."/>
            <person name="Romanazzi G."/>
            <person name="Faretra F."/>
        </authorList>
    </citation>
    <scope>NUCLEOTIDE SEQUENCE [LARGE SCALE GENOMIC DNA]</scope>
    <source>
        <strain evidence="1 2">Mfrc123</strain>
    </source>
</reference>
<evidence type="ECO:0000313" key="1">
    <source>
        <dbReference type="EMBL" id="KAA8569735.1"/>
    </source>
</evidence>
<dbReference type="InterPro" id="IPR036188">
    <property type="entry name" value="FAD/NAD-bd_sf"/>
</dbReference>
<gene>
    <name evidence="1" type="ORF">EYC84_001318</name>
</gene>
<organism evidence="1 2">
    <name type="scientific">Monilinia fructicola</name>
    <name type="common">Brown rot fungus</name>
    <name type="synonym">Ciboria fructicola</name>
    <dbReference type="NCBI Taxonomy" id="38448"/>
    <lineage>
        <taxon>Eukaryota</taxon>
        <taxon>Fungi</taxon>
        <taxon>Dikarya</taxon>
        <taxon>Ascomycota</taxon>
        <taxon>Pezizomycotina</taxon>
        <taxon>Leotiomycetes</taxon>
        <taxon>Helotiales</taxon>
        <taxon>Sclerotiniaceae</taxon>
        <taxon>Monilinia</taxon>
    </lineage>
</organism>
<comment type="caution">
    <text evidence="1">The sequence shown here is derived from an EMBL/GenBank/DDBJ whole genome shotgun (WGS) entry which is preliminary data.</text>
</comment>
<dbReference type="Gene3D" id="3.50.50.60">
    <property type="entry name" value="FAD/NAD(P)-binding domain"/>
    <property type="match status" value="1"/>
</dbReference>
<dbReference type="Gene3D" id="1.10.405.20">
    <property type="match status" value="1"/>
</dbReference>
<evidence type="ECO:0008006" key="3">
    <source>
        <dbReference type="Google" id="ProtNLM"/>
    </source>
</evidence>
<protein>
    <recommendedName>
        <fullName evidence="3">Amine oxidase domain-containing protein</fullName>
    </recommendedName>
</protein>
<accession>A0A5M9JS20</accession>
<proteinExistence type="predicted"/>
<dbReference type="EMBL" id="VICG01000008">
    <property type="protein sequence ID" value="KAA8569735.1"/>
    <property type="molecule type" value="Genomic_DNA"/>
</dbReference>
<dbReference type="AlphaFoldDB" id="A0A5M9JS20"/>
<dbReference type="Gene3D" id="3.30.70.1990">
    <property type="match status" value="1"/>
</dbReference>
<name>A0A5M9JS20_MONFR</name>
<sequence length="449" mass="48512">MVVVKLAPFLLVINYFSVGAFTATVTRTIKSLTLNGVSYKNVENIERDVIIVGGGSSGTYAAIGLVDAQKSVAVIDNQDRMGGHTNTYTDPVTGLTEDYGVIVYHNVDLVKKYAARLNVTLAAANPSAGNTIYADFRTGLENSTYSTANFTTGLALYYPKIFLLSFGDFAVKYNLGNDFVGFLASFAQGLGDLLSKPTLYVFKNFGMGVISSFTTGFLSTAAHDNSLIYQKAQAIIGDENVFLGARIVAVNRGGNCVQVLISTPSGYKYIDAKKLVFTIPPKIDNLAGWDLSASERTLFPQFNNSGYYVGVFGNTGLPGGASVINVANDTTYGLPALPAGYAISPTTIPDVFNLYYGSPTSLTDDEVRAAMFAEFNRLHIKNMTNTTPKLLAYTRHTPFELWVPAEAIAAGFYRKLNALQGKKNTFYTGAAFHTHDSSLLWEFYPGLAS</sequence>
<evidence type="ECO:0000313" key="2">
    <source>
        <dbReference type="Proteomes" id="UP000322873"/>
    </source>
</evidence>
<dbReference type="Pfam" id="PF13450">
    <property type="entry name" value="NAD_binding_8"/>
    <property type="match status" value="1"/>
</dbReference>
<keyword evidence="2" id="KW-1185">Reference proteome</keyword>